<name>A0A8K0G5R6_IGNLU</name>
<dbReference type="InterPro" id="IPR043504">
    <property type="entry name" value="Peptidase_S1_PA_chymotrypsin"/>
</dbReference>
<dbReference type="SMART" id="SM00020">
    <property type="entry name" value="Tryp_SPc"/>
    <property type="match status" value="1"/>
</dbReference>
<evidence type="ECO:0000256" key="2">
    <source>
        <dbReference type="ARBA" id="ARBA00022729"/>
    </source>
</evidence>
<keyword evidence="12" id="KW-1185">Reference proteome</keyword>
<dbReference type="SMART" id="SM00680">
    <property type="entry name" value="CLIP"/>
    <property type="match status" value="2"/>
</dbReference>
<dbReference type="InterPro" id="IPR009003">
    <property type="entry name" value="Peptidase_S1_PA"/>
</dbReference>
<feature type="domain" description="Clip" evidence="10">
    <location>
        <begin position="21"/>
        <end position="71"/>
    </location>
</feature>
<dbReference type="Pfam" id="PF12032">
    <property type="entry name" value="CLIP"/>
    <property type="match status" value="2"/>
</dbReference>
<dbReference type="GO" id="GO:0005576">
    <property type="term" value="C:extracellular region"/>
    <property type="evidence" value="ECO:0007669"/>
    <property type="project" value="UniProtKB-SubCell"/>
</dbReference>
<evidence type="ECO:0000313" key="12">
    <source>
        <dbReference type="Proteomes" id="UP000801492"/>
    </source>
</evidence>
<evidence type="ECO:0000256" key="7">
    <source>
        <dbReference type="ARBA" id="ARBA00024195"/>
    </source>
</evidence>
<gene>
    <name evidence="11" type="ORF">ILUMI_19267</name>
</gene>
<feature type="chain" id="PRO_5035486925" description="CLIP domain-containing serine protease" evidence="8">
    <location>
        <begin position="20"/>
        <end position="409"/>
    </location>
</feature>
<dbReference type="CDD" id="cd00190">
    <property type="entry name" value="Tryp_SPc"/>
    <property type="match status" value="1"/>
</dbReference>
<dbReference type="PROSITE" id="PS51888">
    <property type="entry name" value="CLIP"/>
    <property type="match status" value="1"/>
</dbReference>
<dbReference type="EMBL" id="VTPC01086003">
    <property type="protein sequence ID" value="KAF2886906.1"/>
    <property type="molecule type" value="Genomic_DNA"/>
</dbReference>
<evidence type="ECO:0000259" key="9">
    <source>
        <dbReference type="PROSITE" id="PS50240"/>
    </source>
</evidence>
<dbReference type="OrthoDB" id="7840639at2759"/>
<protein>
    <recommendedName>
        <fullName evidence="8">CLIP domain-containing serine protease</fullName>
        <ecNumber evidence="8">3.4.21.-</ecNumber>
    </recommendedName>
</protein>
<organism evidence="11 12">
    <name type="scientific">Ignelater luminosus</name>
    <name type="common">Cucubano</name>
    <name type="synonym">Pyrophorus luminosus</name>
    <dbReference type="NCBI Taxonomy" id="2038154"/>
    <lineage>
        <taxon>Eukaryota</taxon>
        <taxon>Metazoa</taxon>
        <taxon>Ecdysozoa</taxon>
        <taxon>Arthropoda</taxon>
        <taxon>Hexapoda</taxon>
        <taxon>Insecta</taxon>
        <taxon>Pterygota</taxon>
        <taxon>Neoptera</taxon>
        <taxon>Endopterygota</taxon>
        <taxon>Coleoptera</taxon>
        <taxon>Polyphaga</taxon>
        <taxon>Elateriformia</taxon>
        <taxon>Elateroidea</taxon>
        <taxon>Elateridae</taxon>
        <taxon>Agrypninae</taxon>
        <taxon>Pyrophorini</taxon>
        <taxon>Ignelater</taxon>
    </lineage>
</organism>
<evidence type="ECO:0000256" key="5">
    <source>
        <dbReference type="ARBA" id="ARBA00023157"/>
    </source>
</evidence>
<dbReference type="InterPro" id="IPR022700">
    <property type="entry name" value="CLIP"/>
</dbReference>
<sequence length="409" mass="46557">MKWLLKTGFCLFIAVCVRSEICRTSKDEEGECLPINKCPGIYVKQADKQISDDDLKKLECGSTYAGPKVCCTLPEQKVCRLPTGLLGECKPLYACKPVIIALGLDKIESEFVQRLSCGGTDIRPEVCCGELFNNTEPERYAIAPRSLCGLQHYDDYFHTDNDTAITEFPWVARIAYRRSPESYVEFLCSGSIISTKYVLTAAQCLNDDLEPLFARLGEYHSLNETDCAYYPDISADECTDFKDLKVEKYIRHPGYDNKTGVHDIGIIKLNESIKYTDYIRPVCLLSSKIPRPKVTDQLAISSWGWTRQIYNIFIRTKFRQKTRVRLTTADECRQHNITLQENQACTIYTNTKTCLYENGGPVVYSYKHQWFQEGIALSGMKNCVGLSAPLLYTNVSMYVNWINETIFSN</sequence>
<keyword evidence="1 8" id="KW-0645">Protease</keyword>
<dbReference type="InterPro" id="IPR038565">
    <property type="entry name" value="CLIP_sf"/>
</dbReference>
<evidence type="ECO:0000256" key="6">
    <source>
        <dbReference type="ARBA" id="ARBA00023180"/>
    </source>
</evidence>
<keyword evidence="8" id="KW-0964">Secreted</keyword>
<comment type="similarity">
    <text evidence="7 8">Belongs to the peptidase S1 family. CLIP subfamily.</text>
</comment>
<reference evidence="11" key="1">
    <citation type="submission" date="2019-08" db="EMBL/GenBank/DDBJ databases">
        <title>The genome of the North American firefly Photinus pyralis.</title>
        <authorList>
            <consortium name="Photinus pyralis genome working group"/>
            <person name="Fallon T.R."/>
            <person name="Sander Lower S.E."/>
            <person name="Weng J.-K."/>
        </authorList>
    </citation>
    <scope>NUCLEOTIDE SEQUENCE</scope>
    <source>
        <strain evidence="11">TRF0915ILg1</strain>
        <tissue evidence="11">Whole body</tissue>
    </source>
</reference>
<keyword evidence="5" id="KW-1015">Disulfide bond</keyword>
<dbReference type="Pfam" id="PF00089">
    <property type="entry name" value="Trypsin"/>
    <property type="match status" value="1"/>
</dbReference>
<evidence type="ECO:0000256" key="1">
    <source>
        <dbReference type="ARBA" id="ARBA00022670"/>
    </source>
</evidence>
<dbReference type="InterPro" id="IPR001314">
    <property type="entry name" value="Peptidase_S1A"/>
</dbReference>
<keyword evidence="3 8" id="KW-0378">Hydrolase</keyword>
<dbReference type="Proteomes" id="UP000801492">
    <property type="component" value="Unassembled WGS sequence"/>
</dbReference>
<comment type="caution">
    <text evidence="11">The sequence shown here is derived from an EMBL/GenBank/DDBJ whole genome shotgun (WGS) entry which is preliminary data.</text>
</comment>
<dbReference type="Gene3D" id="2.40.10.10">
    <property type="entry name" value="Trypsin-like serine proteases"/>
    <property type="match status" value="2"/>
</dbReference>
<accession>A0A8K0G5R6</accession>
<comment type="subcellular location">
    <subcellularLocation>
        <location evidence="8">Secreted</location>
    </subcellularLocation>
</comment>
<dbReference type="Gene3D" id="3.30.1640.30">
    <property type="match status" value="2"/>
</dbReference>
<dbReference type="PRINTS" id="PR00722">
    <property type="entry name" value="CHYMOTRYPSIN"/>
</dbReference>
<dbReference type="PANTHER" id="PTHR24256">
    <property type="entry name" value="TRYPTASE-RELATED"/>
    <property type="match status" value="1"/>
</dbReference>
<dbReference type="InterPro" id="IPR051487">
    <property type="entry name" value="Ser/Thr_Proteases_Immune/Dev"/>
</dbReference>
<feature type="domain" description="Peptidase S1" evidence="9">
    <location>
        <begin position="147"/>
        <end position="407"/>
    </location>
</feature>
<keyword evidence="2 8" id="KW-0732">Signal</keyword>
<keyword evidence="4 8" id="KW-0720">Serine protease</keyword>
<evidence type="ECO:0000256" key="8">
    <source>
        <dbReference type="RuleBase" id="RU366078"/>
    </source>
</evidence>
<dbReference type="EC" id="3.4.21.-" evidence="8"/>
<evidence type="ECO:0000313" key="11">
    <source>
        <dbReference type="EMBL" id="KAF2886906.1"/>
    </source>
</evidence>
<dbReference type="FunFam" id="2.40.10.10:FF:000028">
    <property type="entry name" value="Serine protease easter"/>
    <property type="match status" value="1"/>
</dbReference>
<dbReference type="InterPro" id="IPR001254">
    <property type="entry name" value="Trypsin_dom"/>
</dbReference>
<comment type="domain">
    <text evidence="8">The clip domain consists of 35-55 residues which are 'knitted' together usually by 3 conserved disulfide bonds forming a clip-like compact structure.</text>
</comment>
<feature type="signal peptide" evidence="8">
    <location>
        <begin position="1"/>
        <end position="19"/>
    </location>
</feature>
<evidence type="ECO:0000256" key="3">
    <source>
        <dbReference type="ARBA" id="ARBA00022801"/>
    </source>
</evidence>
<evidence type="ECO:0000256" key="4">
    <source>
        <dbReference type="ARBA" id="ARBA00022825"/>
    </source>
</evidence>
<dbReference type="PROSITE" id="PS50240">
    <property type="entry name" value="TRYPSIN_DOM"/>
    <property type="match status" value="1"/>
</dbReference>
<keyword evidence="6" id="KW-0325">Glycoprotein</keyword>
<proteinExistence type="inferred from homology"/>
<dbReference type="GO" id="GO:0006508">
    <property type="term" value="P:proteolysis"/>
    <property type="evidence" value="ECO:0007669"/>
    <property type="project" value="UniProtKB-KW"/>
</dbReference>
<dbReference type="AlphaFoldDB" id="A0A8K0G5R6"/>
<dbReference type="SUPFAM" id="SSF50494">
    <property type="entry name" value="Trypsin-like serine proteases"/>
    <property type="match status" value="1"/>
</dbReference>
<dbReference type="GO" id="GO:0004252">
    <property type="term" value="F:serine-type endopeptidase activity"/>
    <property type="evidence" value="ECO:0007669"/>
    <property type="project" value="UniProtKB-UniRule"/>
</dbReference>
<evidence type="ECO:0000259" key="10">
    <source>
        <dbReference type="PROSITE" id="PS51888"/>
    </source>
</evidence>